<keyword evidence="5" id="KW-0496">Mitochondrion</keyword>
<feature type="domain" description="Large ribosomal subunit protein bL27m C-terminal" evidence="10">
    <location>
        <begin position="138"/>
        <end position="379"/>
    </location>
</feature>
<evidence type="ECO:0000256" key="7">
    <source>
        <dbReference type="ARBA" id="ARBA00035267"/>
    </source>
</evidence>
<accession>A0AAI9T0D2</accession>
<keyword evidence="3" id="KW-0809">Transit peptide</keyword>
<dbReference type="InterPro" id="IPR018261">
    <property type="entry name" value="Ribosomal_bL27_CS"/>
</dbReference>
<dbReference type="SUPFAM" id="SSF110324">
    <property type="entry name" value="Ribosomal L27 protein-like"/>
    <property type="match status" value="1"/>
</dbReference>
<evidence type="ECO:0000256" key="3">
    <source>
        <dbReference type="ARBA" id="ARBA00022946"/>
    </source>
</evidence>
<protein>
    <recommendedName>
        <fullName evidence="7">Large ribosomal subunit protein bL27m</fullName>
    </recommendedName>
    <alternativeName>
        <fullName evidence="8">54S ribosomal protein L2, mitochondrial</fullName>
    </alternativeName>
</protein>
<evidence type="ECO:0000313" key="12">
    <source>
        <dbReference type="Proteomes" id="UP001202479"/>
    </source>
</evidence>
<dbReference type="RefSeq" id="XP_049182213.1">
    <property type="nucleotide sequence ID" value="XM_049326528.1"/>
</dbReference>
<proteinExistence type="inferred from homology"/>
<dbReference type="InterPro" id="IPR001684">
    <property type="entry name" value="Ribosomal_bL27"/>
</dbReference>
<dbReference type="GO" id="GO:0006412">
    <property type="term" value="P:translation"/>
    <property type="evidence" value="ECO:0007669"/>
    <property type="project" value="InterPro"/>
</dbReference>
<dbReference type="Pfam" id="PF18471">
    <property type="entry name" value="Ribosomal_L27_C"/>
    <property type="match status" value="1"/>
</dbReference>
<evidence type="ECO:0000256" key="8">
    <source>
        <dbReference type="ARBA" id="ARBA00035465"/>
    </source>
</evidence>
<feature type="region of interest" description="Disordered" evidence="9">
    <location>
        <begin position="33"/>
        <end position="60"/>
    </location>
</feature>
<organism evidence="11 12">
    <name type="scientific">Candida oxycetoniae</name>
    <dbReference type="NCBI Taxonomy" id="497107"/>
    <lineage>
        <taxon>Eukaryota</taxon>
        <taxon>Fungi</taxon>
        <taxon>Dikarya</taxon>
        <taxon>Ascomycota</taxon>
        <taxon>Saccharomycotina</taxon>
        <taxon>Pichiomycetes</taxon>
        <taxon>Debaryomycetaceae</taxon>
        <taxon>Candida/Lodderomyces clade</taxon>
        <taxon>Candida</taxon>
    </lineage>
</organism>
<evidence type="ECO:0000256" key="9">
    <source>
        <dbReference type="SAM" id="MobiDB-lite"/>
    </source>
</evidence>
<evidence type="ECO:0000256" key="1">
    <source>
        <dbReference type="ARBA" id="ARBA00004173"/>
    </source>
</evidence>
<dbReference type="Proteomes" id="UP001202479">
    <property type="component" value="Unassembled WGS sequence"/>
</dbReference>
<evidence type="ECO:0000256" key="6">
    <source>
        <dbReference type="ARBA" id="ARBA00023274"/>
    </source>
</evidence>
<evidence type="ECO:0000259" key="10">
    <source>
        <dbReference type="Pfam" id="PF18471"/>
    </source>
</evidence>
<evidence type="ECO:0000256" key="5">
    <source>
        <dbReference type="ARBA" id="ARBA00023128"/>
    </source>
</evidence>
<dbReference type="PANTHER" id="PTHR15893">
    <property type="entry name" value="RIBOSOMAL PROTEIN L27"/>
    <property type="match status" value="1"/>
</dbReference>
<dbReference type="NCBIfam" id="TIGR00062">
    <property type="entry name" value="L27"/>
    <property type="match status" value="1"/>
</dbReference>
<dbReference type="AlphaFoldDB" id="A0AAI9T0D2"/>
<dbReference type="GO" id="GO:0003735">
    <property type="term" value="F:structural constituent of ribosome"/>
    <property type="evidence" value="ECO:0007669"/>
    <property type="project" value="InterPro"/>
</dbReference>
<gene>
    <name evidence="11" type="ORF">KGF56_000600</name>
</gene>
<dbReference type="PANTHER" id="PTHR15893:SF0">
    <property type="entry name" value="LARGE RIBOSOMAL SUBUNIT PROTEIN BL27M"/>
    <property type="match status" value="1"/>
</dbReference>
<keyword evidence="12" id="KW-1185">Reference proteome</keyword>
<dbReference type="PRINTS" id="PR00063">
    <property type="entry name" value="RIBOSOMALL27"/>
</dbReference>
<sequence length="380" mass="43412">MPLVKSLFHQIRCAVDLKNSVIINVVQIRSATKRVSGSKTNNKDSAGRRLGPKVSEGHPVKPGQIIMRQRGTKIHPGENVRIGVDHTIYAVEPGFVRFYLDPFHPMRKYVGVALKKDIRLPKEHFAPRLRRFGYVPITDPTAALAAEAEQSRKESQLRPKLEGVRRQKGALRSTRIKKMKQSIANDFAMDLTEGDMELAAKRLVNILELVEAGETLFAARIQETYNGLYNLRLQYRKNELNMEEFELAKSNYISFSEKIDGQIGVSQDAILFKSMSETEFDNLRKELRAKLETLFKTEALQKDYRQKAADLIETPGAFNNKERQELRQQFLCKTLPYDIPGSVITDIDPKNVPENVIVQRIYNESKRRVETIGRPKEAFA</sequence>
<dbReference type="FunFam" id="2.40.50.100:FF:000042">
    <property type="entry name" value="50S ribosomal protein L27"/>
    <property type="match status" value="1"/>
</dbReference>
<evidence type="ECO:0000313" key="11">
    <source>
        <dbReference type="EMBL" id="KAI3406468.2"/>
    </source>
</evidence>
<comment type="subcellular location">
    <subcellularLocation>
        <location evidence="1">Mitochondrion</location>
    </subcellularLocation>
</comment>
<dbReference type="Gene3D" id="2.40.50.100">
    <property type="match status" value="1"/>
</dbReference>
<dbReference type="PROSITE" id="PS00831">
    <property type="entry name" value="RIBOSOMAL_L27"/>
    <property type="match status" value="1"/>
</dbReference>
<keyword evidence="4" id="KW-0689">Ribosomal protein</keyword>
<reference evidence="11" key="1">
    <citation type="journal article" date="2022" name="DNA Res.">
        <title>Genome analysis of five recently described species of the CUG-Ser clade uncovers Candida theae as a new hybrid lineage with pathogenic potential in the Candida parapsilosis species complex.</title>
        <authorList>
            <person name="Mixao V."/>
            <person name="Del Olmo V."/>
            <person name="Hegedusova E."/>
            <person name="Saus E."/>
            <person name="Pryszcz L."/>
            <person name="Cillingova A."/>
            <person name="Nosek J."/>
            <person name="Gabaldon T."/>
        </authorList>
    </citation>
    <scope>NUCLEOTIDE SEQUENCE</scope>
    <source>
        <strain evidence="11">CBS 10844</strain>
    </source>
</reference>
<dbReference type="GeneID" id="73378217"/>
<comment type="caution">
    <text evidence="11">The sequence shown here is derived from an EMBL/GenBank/DDBJ whole genome shotgun (WGS) entry which is preliminary data.</text>
</comment>
<dbReference type="GO" id="GO:0005762">
    <property type="term" value="C:mitochondrial large ribosomal subunit"/>
    <property type="evidence" value="ECO:0007669"/>
    <property type="project" value="TreeGrafter"/>
</dbReference>
<name>A0AAI9T0D2_9ASCO</name>
<dbReference type="InterPro" id="IPR041244">
    <property type="entry name" value="Ribosomal_bL27m_C"/>
</dbReference>
<evidence type="ECO:0000256" key="4">
    <source>
        <dbReference type="ARBA" id="ARBA00022980"/>
    </source>
</evidence>
<dbReference type="Pfam" id="PF01016">
    <property type="entry name" value="Ribosomal_L27"/>
    <property type="match status" value="1"/>
</dbReference>
<comment type="similarity">
    <text evidence="2">Belongs to the bacterial ribosomal protein bL27 family.</text>
</comment>
<dbReference type="EMBL" id="JAHUZD010000023">
    <property type="protein sequence ID" value="KAI3406468.2"/>
    <property type="molecule type" value="Genomic_DNA"/>
</dbReference>
<keyword evidence="6" id="KW-0687">Ribonucleoprotein</keyword>
<evidence type="ECO:0000256" key="2">
    <source>
        <dbReference type="ARBA" id="ARBA00010797"/>
    </source>
</evidence>